<dbReference type="GeneID" id="97391269"/>
<name>A0A173UU80_EUBRA</name>
<sequence length="307" mass="36393">MMFHKIYGNYYNAVTAVLNYAVRKPISRDRITDIIQEYEYAFEEMTFMLPDDIGPEGRWSLLDKEGKSILNNQVDRPLTTLEKRWIKSLLSDPRIKLFQPDETGLEDVEPLFDSEDFVYYDQYQDGDPYGDEHYIKIFRSILEAVHEQKSVQILYQRKNGTEEWQSCNPIRIEYSQRDDKFRVLSSVNGKIATFNIAKISEVRQQGDFYPIEETETKFHGKRSVELLVEDTGRILERLLLQFSIYERTTECIGEHTYKIILNYEEEDETDLLIRILSFGPRIKVIGPTNFVKRMRYRLGMQKNKLEM</sequence>
<accession>A0A173UU80</accession>
<dbReference type="STRING" id="39490.ERS852448_02207"/>
<evidence type="ECO:0000313" key="1">
    <source>
        <dbReference type="EMBL" id="CUN17168.1"/>
    </source>
</evidence>
<dbReference type="Proteomes" id="UP000095492">
    <property type="component" value="Unassembled WGS sequence"/>
</dbReference>
<proteinExistence type="predicted"/>
<organism evidence="1 2">
    <name type="scientific">Eubacterium ramulus</name>
    <dbReference type="NCBI Taxonomy" id="39490"/>
    <lineage>
        <taxon>Bacteria</taxon>
        <taxon>Bacillati</taxon>
        <taxon>Bacillota</taxon>
        <taxon>Clostridia</taxon>
        <taxon>Eubacteriales</taxon>
        <taxon>Eubacteriaceae</taxon>
        <taxon>Eubacterium</taxon>
    </lineage>
</organism>
<protein>
    <submittedName>
        <fullName evidence="1">Uncharacterized protein</fullName>
    </submittedName>
</protein>
<gene>
    <name evidence="1" type="ORF">ERS852448_02207</name>
</gene>
<dbReference type="RefSeq" id="WP_070103976.1">
    <property type="nucleotide sequence ID" value="NZ_CP173382.1"/>
</dbReference>
<dbReference type="PROSITE" id="PS52050">
    <property type="entry name" value="WYL"/>
    <property type="match status" value="1"/>
</dbReference>
<dbReference type="AlphaFoldDB" id="A0A173UU80"/>
<dbReference type="OrthoDB" id="9815009at2"/>
<reference evidence="1 2" key="1">
    <citation type="submission" date="2015-09" db="EMBL/GenBank/DDBJ databases">
        <authorList>
            <consortium name="Pathogen Informatics"/>
        </authorList>
    </citation>
    <scope>NUCLEOTIDE SEQUENCE [LARGE SCALE GENOMIC DNA]</scope>
    <source>
        <strain evidence="1 2">2789STDY5608891</strain>
    </source>
</reference>
<evidence type="ECO:0000313" key="2">
    <source>
        <dbReference type="Proteomes" id="UP000095492"/>
    </source>
</evidence>
<dbReference type="EMBL" id="CYYA01000015">
    <property type="protein sequence ID" value="CUN17168.1"/>
    <property type="molecule type" value="Genomic_DNA"/>
</dbReference>